<evidence type="ECO:0000313" key="2">
    <source>
        <dbReference type="Proteomes" id="UP001634394"/>
    </source>
</evidence>
<dbReference type="Proteomes" id="UP001634394">
    <property type="component" value="Unassembled WGS sequence"/>
</dbReference>
<evidence type="ECO:0000313" key="1">
    <source>
        <dbReference type="EMBL" id="KAL3854251.1"/>
    </source>
</evidence>
<protein>
    <submittedName>
        <fullName evidence="1">Uncharacterized protein</fullName>
    </submittedName>
</protein>
<comment type="caution">
    <text evidence="1">The sequence shown here is derived from an EMBL/GenBank/DDBJ whole genome shotgun (WGS) entry which is preliminary data.</text>
</comment>
<gene>
    <name evidence="1" type="ORF">ACJMK2_013525</name>
</gene>
<sequence>MLVKVLGHSIVAQLTLERNLFENITLPSNAWMSFEGISGGFARDLMWLPLSPTPRIVYIQVGENEISYMGVDDIILGILTLCQHPINIGVEFVFVGALLPRRRPRNLTISQYRRRMENINRQLALVTVHMPRVYFKSKRGFRRSLLTSPDINSHHL</sequence>
<dbReference type="AlphaFoldDB" id="A0ABD3UZT3"/>
<dbReference type="EMBL" id="JBJQND010000014">
    <property type="protein sequence ID" value="KAL3854251.1"/>
    <property type="molecule type" value="Genomic_DNA"/>
</dbReference>
<accession>A0ABD3UZT3</accession>
<name>A0ABD3UZT3_SINWO</name>
<dbReference type="SUPFAM" id="SSF52266">
    <property type="entry name" value="SGNH hydrolase"/>
    <property type="match status" value="1"/>
</dbReference>
<keyword evidence="2" id="KW-1185">Reference proteome</keyword>
<organism evidence="1 2">
    <name type="scientific">Sinanodonta woodiana</name>
    <name type="common">Chinese pond mussel</name>
    <name type="synonym">Anodonta woodiana</name>
    <dbReference type="NCBI Taxonomy" id="1069815"/>
    <lineage>
        <taxon>Eukaryota</taxon>
        <taxon>Metazoa</taxon>
        <taxon>Spiralia</taxon>
        <taxon>Lophotrochozoa</taxon>
        <taxon>Mollusca</taxon>
        <taxon>Bivalvia</taxon>
        <taxon>Autobranchia</taxon>
        <taxon>Heteroconchia</taxon>
        <taxon>Palaeoheterodonta</taxon>
        <taxon>Unionida</taxon>
        <taxon>Unionoidea</taxon>
        <taxon>Unionidae</taxon>
        <taxon>Unioninae</taxon>
        <taxon>Sinanodonta</taxon>
    </lineage>
</organism>
<reference evidence="1 2" key="1">
    <citation type="submission" date="2024-11" db="EMBL/GenBank/DDBJ databases">
        <title>Chromosome-level genome assembly of the freshwater bivalve Anodonta woodiana.</title>
        <authorList>
            <person name="Chen X."/>
        </authorList>
    </citation>
    <scope>NUCLEOTIDE SEQUENCE [LARGE SCALE GENOMIC DNA]</scope>
    <source>
        <strain evidence="1">MN2024</strain>
        <tissue evidence="1">Gills</tissue>
    </source>
</reference>
<proteinExistence type="predicted"/>